<dbReference type="Pfam" id="PF00355">
    <property type="entry name" value="Rieske"/>
    <property type="match status" value="1"/>
</dbReference>
<keyword evidence="6" id="KW-0411">Iron-sulfur</keyword>
<dbReference type="GO" id="GO:0005506">
    <property type="term" value="F:iron ion binding"/>
    <property type="evidence" value="ECO:0007669"/>
    <property type="project" value="InterPro"/>
</dbReference>
<dbReference type="EMBL" id="JALDYZ010000007">
    <property type="protein sequence ID" value="MDI7923160.1"/>
    <property type="molecule type" value="Genomic_DNA"/>
</dbReference>
<dbReference type="Pfam" id="PF00848">
    <property type="entry name" value="Ring_hydroxyl_A"/>
    <property type="match status" value="1"/>
</dbReference>
<evidence type="ECO:0000256" key="6">
    <source>
        <dbReference type="ARBA" id="ARBA00023014"/>
    </source>
</evidence>
<dbReference type="InterPro" id="IPR036922">
    <property type="entry name" value="Rieske_2Fe-2S_sf"/>
</dbReference>
<keyword evidence="3" id="KW-0479">Metal-binding</keyword>
<name>A0AAE3QFP8_9HYPH</name>
<keyword evidence="8" id="KW-0223">Dioxygenase</keyword>
<dbReference type="PANTHER" id="PTHR43756:SF5">
    <property type="entry name" value="CHOLINE MONOOXYGENASE, CHLOROPLASTIC"/>
    <property type="match status" value="1"/>
</dbReference>
<accession>A0AAE3QFP8</accession>
<keyword evidence="9" id="KW-1185">Reference proteome</keyword>
<reference evidence="8" key="1">
    <citation type="submission" date="2022-03" db="EMBL/GenBank/DDBJ databases">
        <title>Fererhizobium litorale gen. nov., sp. nov., isolated from sandy sediments of the Sea of Japan seashore.</title>
        <authorList>
            <person name="Romanenko L."/>
            <person name="Kurilenko V."/>
            <person name="Otstavnykh N."/>
            <person name="Svetashev V."/>
            <person name="Tekutyeva L."/>
            <person name="Isaeva M."/>
            <person name="Mikhailov V."/>
        </authorList>
    </citation>
    <scope>NUCLEOTIDE SEQUENCE</scope>
    <source>
        <strain evidence="8">KMM 9576</strain>
    </source>
</reference>
<organism evidence="8 9">
    <name type="scientific">Ferirhizobium litorale</name>
    <dbReference type="NCBI Taxonomy" id="2927786"/>
    <lineage>
        <taxon>Bacteria</taxon>
        <taxon>Pseudomonadati</taxon>
        <taxon>Pseudomonadota</taxon>
        <taxon>Alphaproteobacteria</taxon>
        <taxon>Hyphomicrobiales</taxon>
        <taxon>Rhizobiaceae</taxon>
        <taxon>Ferirhizobium</taxon>
    </lineage>
</organism>
<evidence type="ECO:0000256" key="5">
    <source>
        <dbReference type="ARBA" id="ARBA00023004"/>
    </source>
</evidence>
<keyword evidence="4" id="KW-0560">Oxidoreductase</keyword>
<evidence type="ECO:0000256" key="3">
    <source>
        <dbReference type="ARBA" id="ARBA00022723"/>
    </source>
</evidence>
<dbReference type="PRINTS" id="PR00090">
    <property type="entry name" value="RNGDIOXGNASE"/>
</dbReference>
<evidence type="ECO:0000259" key="7">
    <source>
        <dbReference type="PROSITE" id="PS51296"/>
    </source>
</evidence>
<sequence length="411" mass="47123">MTKAVRNITIPNDWDRSGLPGWCYHSDALLDLERERVFLNHWQIAGHDSDIPERGNYLTMDLCGERALILRDAEGTVRAFHNICRHRGSRLVADQKGTCRSALVCPFHGWVYNLDGTLRGAARPNSFPPLDKHQYGLAAIEVEVWKGLIFIRFRPGPQPSVAELLAPFEAELAHYQLERMVPTEGIWTQETPVNWKSVRDVDNEGYHVAMAHPALQDLYGSTYYDEPWVDGLCRSFATYNPHAGRRWSVRNYVRISPQPEHLPDHLKKAWIYYGLFPNAVIAVTPESVQFYQEFPLGVGRTQLRGAIYRYPEESRAQKLARYLAYRIDRDTQAEDIQLTVWSNESMMSKSFAGFYLSDLEYGVRTHHDQLRKLLPVMTSKDRPNESDVSRINAGMLASHQHQTETGEAARP</sequence>
<evidence type="ECO:0000256" key="2">
    <source>
        <dbReference type="ARBA" id="ARBA00022714"/>
    </source>
</evidence>
<dbReference type="PROSITE" id="PS51296">
    <property type="entry name" value="RIESKE"/>
    <property type="match status" value="1"/>
</dbReference>
<dbReference type="InterPro" id="IPR015879">
    <property type="entry name" value="Ring_hydroxy_dOase_asu_C_dom"/>
</dbReference>
<evidence type="ECO:0000313" key="9">
    <source>
        <dbReference type="Proteomes" id="UP001161580"/>
    </source>
</evidence>
<keyword evidence="5" id="KW-0408">Iron</keyword>
<dbReference type="InterPro" id="IPR017941">
    <property type="entry name" value="Rieske_2Fe-2S"/>
</dbReference>
<dbReference type="SUPFAM" id="SSF55961">
    <property type="entry name" value="Bet v1-like"/>
    <property type="match status" value="1"/>
</dbReference>
<dbReference type="GO" id="GO:0051537">
    <property type="term" value="F:2 iron, 2 sulfur cluster binding"/>
    <property type="evidence" value="ECO:0007669"/>
    <property type="project" value="UniProtKB-KW"/>
</dbReference>
<dbReference type="RefSeq" id="WP_311787485.1">
    <property type="nucleotide sequence ID" value="NZ_JALDYY010000009.1"/>
</dbReference>
<dbReference type="AlphaFoldDB" id="A0AAE3QFP8"/>
<dbReference type="GO" id="GO:0051213">
    <property type="term" value="F:dioxygenase activity"/>
    <property type="evidence" value="ECO:0007669"/>
    <property type="project" value="UniProtKB-KW"/>
</dbReference>
<proteinExistence type="predicted"/>
<dbReference type="PANTHER" id="PTHR43756">
    <property type="entry name" value="CHOLINE MONOOXYGENASE, CHLOROPLASTIC"/>
    <property type="match status" value="1"/>
</dbReference>
<dbReference type="CDD" id="cd00680">
    <property type="entry name" value="RHO_alpha_C"/>
    <property type="match status" value="1"/>
</dbReference>
<dbReference type="Gene3D" id="2.102.10.10">
    <property type="entry name" value="Rieske [2Fe-2S] iron-sulphur domain"/>
    <property type="match status" value="1"/>
</dbReference>
<dbReference type="Proteomes" id="UP001161580">
    <property type="component" value="Unassembled WGS sequence"/>
</dbReference>
<keyword evidence="2" id="KW-0001">2Fe-2S</keyword>
<protein>
    <submittedName>
        <fullName evidence="8">Aromatic ring-hydroxylating dioxygenase subunit alpha</fullName>
    </submittedName>
</protein>
<dbReference type="Gene3D" id="3.90.380.10">
    <property type="entry name" value="Naphthalene 1,2-dioxygenase Alpha Subunit, Chain A, domain 1"/>
    <property type="match status" value="1"/>
</dbReference>
<dbReference type="InterPro" id="IPR001663">
    <property type="entry name" value="Rng_hydr_dOase-A"/>
</dbReference>
<dbReference type="SUPFAM" id="SSF50022">
    <property type="entry name" value="ISP domain"/>
    <property type="match status" value="1"/>
</dbReference>
<gene>
    <name evidence="8" type="ORF">MRS75_13830</name>
</gene>
<evidence type="ECO:0000313" key="8">
    <source>
        <dbReference type="EMBL" id="MDI7923160.1"/>
    </source>
</evidence>
<comment type="caution">
    <text evidence="8">The sequence shown here is derived from an EMBL/GenBank/DDBJ whole genome shotgun (WGS) entry which is preliminary data.</text>
</comment>
<feature type="domain" description="Rieske" evidence="7">
    <location>
        <begin position="42"/>
        <end position="151"/>
    </location>
</feature>
<dbReference type="CDD" id="cd03469">
    <property type="entry name" value="Rieske_RO_Alpha_N"/>
    <property type="match status" value="1"/>
</dbReference>
<comment type="cofactor">
    <cofactor evidence="1">
        <name>Fe cation</name>
        <dbReference type="ChEBI" id="CHEBI:24875"/>
    </cofactor>
</comment>
<evidence type="ECO:0000256" key="4">
    <source>
        <dbReference type="ARBA" id="ARBA00023002"/>
    </source>
</evidence>
<evidence type="ECO:0000256" key="1">
    <source>
        <dbReference type="ARBA" id="ARBA00001962"/>
    </source>
</evidence>